<reference evidence="4" key="1">
    <citation type="journal article" date="2013" name="Genome Announc.">
        <title>Draft Genome Sequence of D-Branched-Chain Amino Acid Producer Lactobacillus otakiensis JCM 15040T, Isolated from a Traditional Japanese Pickle.</title>
        <authorList>
            <person name="Doi K."/>
            <person name="Mori K."/>
            <person name="Mutaguchi Y."/>
            <person name="Tashiro K."/>
            <person name="Fujino Y."/>
            <person name="Ohmori T."/>
            <person name="Kuhara S."/>
            <person name="Ohshima T."/>
        </authorList>
    </citation>
    <scope>NUCLEOTIDE SEQUENCE [LARGE SCALE GENOMIC DNA]</scope>
    <source>
        <strain evidence="4">JCM 15040</strain>
    </source>
</reference>
<feature type="compositionally biased region" description="Low complexity" evidence="1">
    <location>
        <begin position="448"/>
        <end position="483"/>
    </location>
</feature>
<dbReference type="AlphaFoldDB" id="S4NGK7"/>
<name>S4NGK7_9LACO</name>
<feature type="domain" description="DUF5776" evidence="2">
    <location>
        <begin position="580"/>
        <end position="648"/>
    </location>
</feature>
<dbReference type="eggNOG" id="ENOG5030B30">
    <property type="taxonomic scope" value="Bacteria"/>
</dbReference>
<gene>
    <name evidence="3" type="ORF">LOT_0930</name>
</gene>
<keyword evidence="4" id="KW-1185">Reference proteome</keyword>
<organism evidence="3 4">
    <name type="scientific">Lentilactobacillus otakiensis DSM 19908 = JCM 15040</name>
    <dbReference type="NCBI Taxonomy" id="1423780"/>
    <lineage>
        <taxon>Bacteria</taxon>
        <taxon>Bacillati</taxon>
        <taxon>Bacillota</taxon>
        <taxon>Bacilli</taxon>
        <taxon>Lactobacillales</taxon>
        <taxon>Lactobacillaceae</taxon>
        <taxon>Lentilactobacillus</taxon>
    </lineage>
</organism>
<evidence type="ECO:0000259" key="2">
    <source>
        <dbReference type="Pfam" id="PF19087"/>
    </source>
</evidence>
<dbReference type="EMBL" id="BASH01000002">
    <property type="protein sequence ID" value="GAD16392.1"/>
    <property type="molecule type" value="Genomic_DNA"/>
</dbReference>
<dbReference type="Pfam" id="PF19087">
    <property type="entry name" value="DUF5776"/>
    <property type="match status" value="1"/>
</dbReference>
<evidence type="ECO:0000256" key="1">
    <source>
        <dbReference type="SAM" id="MobiDB-lite"/>
    </source>
</evidence>
<sequence>MECHPHYNKIIKCYVWGFFGGIKLNIKHKMLLKQLSFSAAVLAGLVLSAPVIGQQATALAETTQTSVSSTVNTTFTGAMYTNTVSGQSMQTPQTPNGFEHSLYFQATDDSGNLEDSNYALIGDNSTYRKTIINADHYKNLTMNFTITNNTKEDKKVNEIVGLPLKDSSDAPLIYDNSRGQSSIAPEADSQSEMVLTTYIAGKEYFLPGSHPASETVPADADWSTMDRFRVRGTLHPGNSWSIKIPLRLNLTDKAALDKYLYSHNWATLTDYSYAPDDHGVELRTKARIAQQDSLSGGKYLATVENKDGSFTPLPKNVQDLMPQIGANGEIFWENLNDGDGPVQGDVQTKLFSTLDHVGFTGSFFYLDLTKIGSLKASNGYPLEQALKALGYDFAPDASTNKTATSYYYQFNGVTPNFSGGGNGGLDTGGTGSIQLRLYKVTPVPLPVTPSNNHGGGSSSNTNTNTNGNTTPSTNPNWNPTTPNKADGTTGLPNYAAVKGTAVYSTKAIYMYSDPTFSKSDRIAKYTKRTRVNRPMFVVTGYAKSNGGALRYKVRDVNKQSKHYGKTGYITANKNYVLNVYYQTMPKNKKITVIAKKGVNSYKTASLTGKAHHYKKGTRLHVKKLVKHNLTTRYQLTNGQYVSANKKLVIQGNY</sequence>
<dbReference type="InterPro" id="IPR044081">
    <property type="entry name" value="DUF5776"/>
</dbReference>
<accession>S4NGK7</accession>
<feature type="region of interest" description="Disordered" evidence="1">
    <location>
        <begin position="444"/>
        <end position="489"/>
    </location>
</feature>
<proteinExistence type="predicted"/>
<protein>
    <recommendedName>
        <fullName evidence="2">DUF5776 domain-containing protein</fullName>
    </recommendedName>
</protein>
<dbReference type="Proteomes" id="UP000016361">
    <property type="component" value="Unassembled WGS sequence"/>
</dbReference>
<evidence type="ECO:0000313" key="3">
    <source>
        <dbReference type="EMBL" id="GAD16392.1"/>
    </source>
</evidence>
<comment type="caution">
    <text evidence="3">The sequence shown here is derived from an EMBL/GenBank/DDBJ whole genome shotgun (WGS) entry which is preliminary data.</text>
</comment>
<evidence type="ECO:0000313" key="4">
    <source>
        <dbReference type="Proteomes" id="UP000016361"/>
    </source>
</evidence>
<dbReference type="STRING" id="1423780.FD05_GL000310"/>